<feature type="transmembrane region" description="Helical" evidence="6">
    <location>
        <begin position="101"/>
        <end position="125"/>
    </location>
</feature>
<dbReference type="InterPro" id="IPR050189">
    <property type="entry name" value="MFS_Efflux_Transporters"/>
</dbReference>
<gene>
    <name evidence="8" type="ORF">GCM10011410_21720</name>
</gene>
<dbReference type="Pfam" id="PF07690">
    <property type="entry name" value="MFS_1"/>
    <property type="match status" value="1"/>
</dbReference>
<dbReference type="GO" id="GO:0022857">
    <property type="term" value="F:transmembrane transporter activity"/>
    <property type="evidence" value="ECO:0007669"/>
    <property type="project" value="InterPro"/>
</dbReference>
<dbReference type="Gene3D" id="1.20.1250.20">
    <property type="entry name" value="MFS general substrate transporter like domains"/>
    <property type="match status" value="2"/>
</dbReference>
<evidence type="ECO:0000256" key="5">
    <source>
        <dbReference type="ARBA" id="ARBA00023136"/>
    </source>
</evidence>
<proteinExistence type="predicted"/>
<evidence type="ECO:0000313" key="9">
    <source>
        <dbReference type="Proteomes" id="UP000641514"/>
    </source>
</evidence>
<keyword evidence="5 6" id="KW-0472">Membrane</keyword>
<keyword evidence="9" id="KW-1185">Reference proteome</keyword>
<feature type="transmembrane region" description="Helical" evidence="6">
    <location>
        <begin position="302"/>
        <end position="319"/>
    </location>
</feature>
<feature type="transmembrane region" description="Helical" evidence="6">
    <location>
        <begin position="214"/>
        <end position="236"/>
    </location>
</feature>
<dbReference type="InterPro" id="IPR011701">
    <property type="entry name" value="MFS"/>
</dbReference>
<accession>A0A916UDU7</accession>
<evidence type="ECO:0000256" key="2">
    <source>
        <dbReference type="ARBA" id="ARBA00022475"/>
    </source>
</evidence>
<feature type="transmembrane region" description="Helical" evidence="6">
    <location>
        <begin position="248"/>
        <end position="269"/>
    </location>
</feature>
<dbReference type="PANTHER" id="PTHR43124:SF3">
    <property type="entry name" value="CHLORAMPHENICOL EFFLUX PUMP RV0191"/>
    <property type="match status" value="1"/>
</dbReference>
<keyword evidence="4 6" id="KW-1133">Transmembrane helix</keyword>
<dbReference type="GO" id="GO:0005886">
    <property type="term" value="C:plasma membrane"/>
    <property type="evidence" value="ECO:0007669"/>
    <property type="project" value="UniProtKB-SubCell"/>
</dbReference>
<comment type="subcellular location">
    <subcellularLocation>
        <location evidence="1">Cell membrane</location>
        <topology evidence="1">Multi-pass membrane protein</topology>
    </subcellularLocation>
</comment>
<evidence type="ECO:0000256" key="6">
    <source>
        <dbReference type="SAM" id="Phobius"/>
    </source>
</evidence>
<dbReference type="InterPro" id="IPR036259">
    <property type="entry name" value="MFS_trans_sf"/>
</dbReference>
<protein>
    <submittedName>
        <fullName evidence="8">Chloramphenicol efflux pump</fullName>
    </submittedName>
</protein>
<name>A0A916UDU7_9ACTN</name>
<reference evidence="8" key="2">
    <citation type="submission" date="2020-09" db="EMBL/GenBank/DDBJ databases">
        <authorList>
            <person name="Sun Q."/>
            <person name="Zhou Y."/>
        </authorList>
    </citation>
    <scope>NUCLEOTIDE SEQUENCE</scope>
    <source>
        <strain evidence="8">CGMCC 1.15478</strain>
    </source>
</reference>
<keyword evidence="2" id="KW-1003">Cell membrane</keyword>
<keyword evidence="3 6" id="KW-0812">Transmembrane</keyword>
<feature type="transmembrane region" description="Helical" evidence="6">
    <location>
        <begin position="50"/>
        <end position="71"/>
    </location>
</feature>
<evidence type="ECO:0000256" key="1">
    <source>
        <dbReference type="ARBA" id="ARBA00004651"/>
    </source>
</evidence>
<feature type="transmembrane region" description="Helical" evidence="6">
    <location>
        <begin position="326"/>
        <end position="347"/>
    </location>
</feature>
<dbReference type="InterPro" id="IPR020846">
    <property type="entry name" value="MFS_dom"/>
</dbReference>
<evidence type="ECO:0000256" key="4">
    <source>
        <dbReference type="ARBA" id="ARBA00022989"/>
    </source>
</evidence>
<dbReference type="RefSeq" id="WP_188674359.1">
    <property type="nucleotide sequence ID" value="NZ_BMJH01000002.1"/>
</dbReference>
<dbReference type="PROSITE" id="PS50850">
    <property type="entry name" value="MFS"/>
    <property type="match status" value="1"/>
</dbReference>
<sequence>MIDHHRESIPKSVYILGVGIFCLATSEFMIAGLLPNIAPDLGTTIPGASLLITAFAVGMIIGAPLMAIATLGMPRRTVLITVSLVFSALHVTVYLTDDFTIIAISRVLSAFACGAFWAVGAVLAVRLSPPSMTGRALAVMAAGLTLANVAGVPLGTWVGQQFGWRSAFAAIAILTLATAATIALFVPPSARENTDVKKAKLVKHELIAFTSRHVWLTLATTALFQGAMFCAFTYFAPLITDEAGFSPSAVPMILAAFGVGSFIGITVGGRLADSNIFGTIFVGLTLMSLSLLAVAASASNQIALPIAITAVGATGYIVAPALNARIFAIAGAAPTLAAAVNTSAFNVGNALGPALGAVAVTAAGYRMPAYVAVVVTLLALAVTAVAYRESRIEAVRETELVSA</sequence>
<feature type="transmembrane region" description="Helical" evidence="6">
    <location>
        <begin position="276"/>
        <end position="296"/>
    </location>
</feature>
<dbReference type="AlphaFoldDB" id="A0A916UDU7"/>
<dbReference type="SUPFAM" id="SSF103473">
    <property type="entry name" value="MFS general substrate transporter"/>
    <property type="match status" value="1"/>
</dbReference>
<dbReference type="PANTHER" id="PTHR43124">
    <property type="entry name" value="PURINE EFFLUX PUMP PBUE"/>
    <property type="match status" value="1"/>
</dbReference>
<feature type="transmembrane region" description="Helical" evidence="6">
    <location>
        <begin position="367"/>
        <end position="387"/>
    </location>
</feature>
<evidence type="ECO:0000313" key="8">
    <source>
        <dbReference type="EMBL" id="GGC68622.1"/>
    </source>
</evidence>
<organism evidence="8 9">
    <name type="scientific">Hoyosella rhizosphaerae</name>
    <dbReference type="NCBI Taxonomy" id="1755582"/>
    <lineage>
        <taxon>Bacteria</taxon>
        <taxon>Bacillati</taxon>
        <taxon>Actinomycetota</taxon>
        <taxon>Actinomycetes</taxon>
        <taxon>Mycobacteriales</taxon>
        <taxon>Hoyosellaceae</taxon>
        <taxon>Hoyosella</taxon>
    </lineage>
</organism>
<comment type="caution">
    <text evidence="8">The sequence shown here is derived from an EMBL/GenBank/DDBJ whole genome shotgun (WGS) entry which is preliminary data.</text>
</comment>
<dbReference type="NCBIfam" id="NF033135">
    <property type="entry name" value="cmx_cmrA"/>
    <property type="match status" value="1"/>
</dbReference>
<evidence type="ECO:0000259" key="7">
    <source>
        <dbReference type="PROSITE" id="PS50850"/>
    </source>
</evidence>
<feature type="transmembrane region" description="Helical" evidence="6">
    <location>
        <begin position="12"/>
        <end position="38"/>
    </location>
</feature>
<dbReference type="CDD" id="cd17324">
    <property type="entry name" value="MFS_NepI_like"/>
    <property type="match status" value="1"/>
</dbReference>
<feature type="transmembrane region" description="Helical" evidence="6">
    <location>
        <begin position="137"/>
        <end position="158"/>
    </location>
</feature>
<dbReference type="Proteomes" id="UP000641514">
    <property type="component" value="Unassembled WGS sequence"/>
</dbReference>
<dbReference type="EMBL" id="BMJH01000002">
    <property type="protein sequence ID" value="GGC68622.1"/>
    <property type="molecule type" value="Genomic_DNA"/>
</dbReference>
<feature type="transmembrane region" description="Helical" evidence="6">
    <location>
        <begin position="164"/>
        <end position="186"/>
    </location>
</feature>
<reference evidence="8" key="1">
    <citation type="journal article" date="2014" name="Int. J. Syst. Evol. Microbiol.">
        <title>Complete genome sequence of Corynebacterium casei LMG S-19264T (=DSM 44701T), isolated from a smear-ripened cheese.</title>
        <authorList>
            <consortium name="US DOE Joint Genome Institute (JGI-PGF)"/>
            <person name="Walter F."/>
            <person name="Albersmeier A."/>
            <person name="Kalinowski J."/>
            <person name="Ruckert C."/>
        </authorList>
    </citation>
    <scope>NUCLEOTIDE SEQUENCE</scope>
    <source>
        <strain evidence="8">CGMCC 1.15478</strain>
    </source>
</reference>
<feature type="transmembrane region" description="Helical" evidence="6">
    <location>
        <begin position="78"/>
        <end position="95"/>
    </location>
</feature>
<evidence type="ECO:0000256" key="3">
    <source>
        <dbReference type="ARBA" id="ARBA00022692"/>
    </source>
</evidence>
<feature type="domain" description="Major facilitator superfamily (MFS) profile" evidence="7">
    <location>
        <begin position="12"/>
        <end position="391"/>
    </location>
</feature>